<dbReference type="PROSITE" id="PS00141">
    <property type="entry name" value="ASP_PROTEASE"/>
    <property type="match status" value="1"/>
</dbReference>
<dbReference type="OrthoDB" id="10067350at2759"/>
<protein>
    <submittedName>
        <fullName evidence="2">Uncharacterized protein</fullName>
    </submittedName>
</protein>
<dbReference type="GO" id="GO:0006508">
    <property type="term" value="P:proteolysis"/>
    <property type="evidence" value="ECO:0007669"/>
    <property type="project" value="InterPro"/>
</dbReference>
<keyword evidence="3" id="KW-1185">Reference proteome</keyword>
<dbReference type="InterPro" id="IPR021109">
    <property type="entry name" value="Peptidase_aspartic_dom_sf"/>
</dbReference>
<dbReference type="PANTHER" id="PTHR37984">
    <property type="entry name" value="PROTEIN CBG26694"/>
    <property type="match status" value="1"/>
</dbReference>
<organism evidence="2 3">
    <name type="scientific">Holothuria leucospilota</name>
    <name type="common">Black long sea cucumber</name>
    <name type="synonym">Mertensiothuria leucospilota</name>
    <dbReference type="NCBI Taxonomy" id="206669"/>
    <lineage>
        <taxon>Eukaryota</taxon>
        <taxon>Metazoa</taxon>
        <taxon>Echinodermata</taxon>
        <taxon>Eleutherozoa</taxon>
        <taxon>Echinozoa</taxon>
        <taxon>Holothuroidea</taxon>
        <taxon>Aspidochirotacea</taxon>
        <taxon>Aspidochirotida</taxon>
        <taxon>Holothuriidae</taxon>
        <taxon>Holothuria</taxon>
    </lineage>
</organism>
<evidence type="ECO:0000313" key="2">
    <source>
        <dbReference type="EMBL" id="KAJ8033970.1"/>
    </source>
</evidence>
<evidence type="ECO:0000256" key="1">
    <source>
        <dbReference type="SAM" id="MobiDB-lite"/>
    </source>
</evidence>
<gene>
    <name evidence="2" type="ORF">HOLleu_24368</name>
</gene>
<accession>A0A9Q1BWC2</accession>
<dbReference type="EMBL" id="JAIZAY010000011">
    <property type="protein sequence ID" value="KAJ8033970.1"/>
    <property type="molecule type" value="Genomic_DNA"/>
</dbReference>
<sequence>MEEKRNPVQSGVLDIVACGVQFSVMIDSGASCNIIDMDTWTQLKESKIQCKSKKVNKTLYPYGKSDPLDIIGKFSTYVYAGNIKAENVEFFVMNGVDQAILGKETAEKLKLLAIGYNVNKVDGKQTEESELQVELDDPKKEFPECVNGVGKLKGYQAKLHIDPESKPVAQKARRILFGLRDKLDKKLDELLSKDIIEEVKGPTTWVTVQSPEGVTYKRNSSHVKKCQSGREVTPQVESSEEGSKSEASGGIADEVGIKPSRPVRTHKVPSRFKDFVIDTK</sequence>
<name>A0A9Q1BWC2_HOLLE</name>
<dbReference type="InterPro" id="IPR050951">
    <property type="entry name" value="Retrovirus_Pol_polyprotein"/>
</dbReference>
<evidence type="ECO:0000313" key="3">
    <source>
        <dbReference type="Proteomes" id="UP001152320"/>
    </source>
</evidence>
<feature type="region of interest" description="Disordered" evidence="1">
    <location>
        <begin position="219"/>
        <end position="265"/>
    </location>
</feature>
<proteinExistence type="predicted"/>
<comment type="caution">
    <text evidence="2">The sequence shown here is derived from an EMBL/GenBank/DDBJ whole genome shotgun (WGS) entry which is preliminary data.</text>
</comment>
<reference evidence="2" key="1">
    <citation type="submission" date="2021-10" db="EMBL/GenBank/DDBJ databases">
        <title>Tropical sea cucumber genome reveals ecological adaptation and Cuvierian tubules defense mechanism.</title>
        <authorList>
            <person name="Chen T."/>
        </authorList>
    </citation>
    <scope>NUCLEOTIDE SEQUENCE</scope>
    <source>
        <strain evidence="2">Nanhai2018</strain>
        <tissue evidence="2">Muscle</tissue>
    </source>
</reference>
<dbReference type="InterPro" id="IPR001969">
    <property type="entry name" value="Aspartic_peptidase_AS"/>
</dbReference>
<dbReference type="PANTHER" id="PTHR37984:SF11">
    <property type="entry name" value="INTEGRASE CATALYTIC DOMAIN-CONTAINING PROTEIN"/>
    <property type="match status" value="1"/>
</dbReference>
<dbReference type="CDD" id="cd00303">
    <property type="entry name" value="retropepsin_like"/>
    <property type="match status" value="1"/>
</dbReference>
<dbReference type="GO" id="GO:0004190">
    <property type="term" value="F:aspartic-type endopeptidase activity"/>
    <property type="evidence" value="ECO:0007669"/>
    <property type="project" value="InterPro"/>
</dbReference>
<dbReference type="Gene3D" id="2.40.70.10">
    <property type="entry name" value="Acid Proteases"/>
    <property type="match status" value="1"/>
</dbReference>
<dbReference type="Proteomes" id="UP001152320">
    <property type="component" value="Chromosome 11"/>
</dbReference>
<dbReference type="AlphaFoldDB" id="A0A9Q1BWC2"/>
<dbReference type="Gene3D" id="3.10.10.10">
    <property type="entry name" value="HIV Type 1 Reverse Transcriptase, subunit A, domain 1"/>
    <property type="match status" value="1"/>
</dbReference>